<dbReference type="Proteomes" id="UP001152759">
    <property type="component" value="Chromosome 1"/>
</dbReference>
<dbReference type="AlphaFoldDB" id="A0A9P0EVU7"/>
<feature type="domain" description="C2H2-type" evidence="2">
    <location>
        <begin position="45"/>
        <end position="68"/>
    </location>
</feature>
<feature type="compositionally biased region" description="Basic and acidic residues" evidence="1">
    <location>
        <begin position="808"/>
        <end position="819"/>
    </location>
</feature>
<feature type="region of interest" description="Disordered" evidence="1">
    <location>
        <begin position="472"/>
        <end position="502"/>
    </location>
</feature>
<reference evidence="3" key="1">
    <citation type="submission" date="2021-12" db="EMBL/GenBank/DDBJ databases">
        <authorList>
            <person name="King R."/>
        </authorList>
    </citation>
    <scope>NUCLEOTIDE SEQUENCE</scope>
</reference>
<protein>
    <recommendedName>
        <fullName evidence="2">C2H2-type domain-containing protein</fullName>
    </recommendedName>
</protein>
<feature type="domain" description="C2H2-type" evidence="2">
    <location>
        <begin position="13"/>
        <end position="33"/>
    </location>
</feature>
<evidence type="ECO:0000259" key="2">
    <source>
        <dbReference type="SMART" id="SM00355"/>
    </source>
</evidence>
<dbReference type="SMART" id="SM00355">
    <property type="entry name" value="ZnF_C2H2"/>
    <property type="match status" value="2"/>
</dbReference>
<dbReference type="InterPro" id="IPR036236">
    <property type="entry name" value="Znf_C2H2_sf"/>
</dbReference>
<feature type="compositionally biased region" description="Basic and acidic residues" evidence="1">
    <location>
        <begin position="827"/>
        <end position="843"/>
    </location>
</feature>
<gene>
    <name evidence="3" type="ORF">BEMITA_LOCUS933</name>
</gene>
<evidence type="ECO:0000256" key="1">
    <source>
        <dbReference type="SAM" id="MobiDB-lite"/>
    </source>
</evidence>
<proteinExistence type="predicted"/>
<organism evidence="3 4">
    <name type="scientific">Bemisia tabaci</name>
    <name type="common">Sweetpotato whitefly</name>
    <name type="synonym">Aleurodes tabaci</name>
    <dbReference type="NCBI Taxonomy" id="7038"/>
    <lineage>
        <taxon>Eukaryota</taxon>
        <taxon>Metazoa</taxon>
        <taxon>Ecdysozoa</taxon>
        <taxon>Arthropoda</taxon>
        <taxon>Hexapoda</taxon>
        <taxon>Insecta</taxon>
        <taxon>Pterygota</taxon>
        <taxon>Neoptera</taxon>
        <taxon>Paraneoptera</taxon>
        <taxon>Hemiptera</taxon>
        <taxon>Sternorrhyncha</taxon>
        <taxon>Aleyrodoidea</taxon>
        <taxon>Aleyrodidae</taxon>
        <taxon>Aleyrodinae</taxon>
        <taxon>Bemisia</taxon>
    </lineage>
</organism>
<evidence type="ECO:0000313" key="3">
    <source>
        <dbReference type="EMBL" id="CAH0381264.1"/>
    </source>
</evidence>
<dbReference type="InterPro" id="IPR013087">
    <property type="entry name" value="Znf_C2H2_type"/>
</dbReference>
<dbReference type="EMBL" id="OU963862">
    <property type="protein sequence ID" value="CAH0381264.1"/>
    <property type="molecule type" value="Genomic_DNA"/>
</dbReference>
<feature type="region of interest" description="Disordered" evidence="1">
    <location>
        <begin position="793"/>
        <end position="863"/>
    </location>
</feature>
<sequence length="1038" mass="120227">MVSSPLDDTGERFQCDLCGKSYKNKTTLNRHIRYECKYIVGKPNFPCDLCSHVSKRRNELRIHKSLRHKHNRSNKNAEVLLECHEKTHVEHFYTESNLIVEQVFSYVDFPECKPELDDFTKLLPGSEQLVWDYEGLEHDCEQEAGVGAAEDSILGMPEPAVAEPEEEPFYAPVPVLNGWHRESSLRSMLSETPEGRSILSSYDRTNNLTVEDKKVLTHIIIAKEINRNGSDKISASRLRELAEEVCVCFPTEVVEHWYAGRDAQRSWSRGKLYEKYKHAVRSGNWQSLRNYGNPKLKRGKKTNTTSSKLPRMEEGVAIKDDKPDIGVPDSKSSKTEEEEEVRDSKIDLRSMLSESRTGRKILRSYEKQKSLSELSRNLLTIFLIRSELNGHLSVKIPPERYREMAKSVCECFPTENEMDWFRPRRVRQDGVVVQQMGRLYNKYIYYKYAQRAIKDVRHGVLAKSLFLKQSPCKKRTGSNPERKKEQELAPENSLSKPSKSESILAKKVEDSGNDLRSLLSQTPQGQRILSSYDEEKQLTESDRCTLTILLIRMELNGTLSTNIPPERFQEIAREVCRCFPTEVEEEWYRPRSLGPHFSRLNASGRLYARYLYYKYQKKAIRDKPNEEVVEEIPIKSIRIENRTEPQFERKRGPGRPLNNNNLKHLKPRKEPEHEACDSGNELRSLLSQIPEGQQILNSYNDSNELTEGDRKTLSNLLILKELNGDASAKICRERFREIARNICSCFPTELERIWYKPRVRCRNGTYIYPSGKLYQTCMYYKYSKKADTDKRVEEKAEGISENQNRLKNLTEPHPERSDSRPGPSDSCPERSDSHPERSDSLPERKKRKGRPPKNNNLKHFKLKKKRVPNELRSLLYKIPEGQQILNSYNSSNKLTDTDRKTLSILLIRKELNGDVSTQISPERFQEIAQNVCRCFPTEVEKQWYKPRGRCKNVERQPSGWLYRKYVYYKYYKKAIIDNDVGVVADDISTDEKGSEPTRANPVKSRPPSDPTTRPRQPLFETIKLGSPGGGFEPGTSRS</sequence>
<feature type="compositionally biased region" description="Basic and acidic residues" evidence="1">
    <location>
        <begin position="310"/>
        <end position="324"/>
    </location>
</feature>
<feature type="region of interest" description="Disordered" evidence="1">
    <location>
        <begin position="643"/>
        <end position="674"/>
    </location>
</feature>
<feature type="region of interest" description="Disordered" evidence="1">
    <location>
        <begin position="290"/>
        <end position="345"/>
    </location>
</feature>
<feature type="compositionally biased region" description="Basic residues" evidence="1">
    <location>
        <begin position="844"/>
        <end position="863"/>
    </location>
</feature>
<dbReference type="Pfam" id="PF00096">
    <property type="entry name" value="zf-C2H2"/>
    <property type="match status" value="1"/>
</dbReference>
<dbReference type="SUPFAM" id="SSF57667">
    <property type="entry name" value="beta-beta-alpha zinc fingers"/>
    <property type="match status" value="1"/>
</dbReference>
<feature type="region of interest" description="Disordered" evidence="1">
    <location>
        <begin position="988"/>
        <end position="1038"/>
    </location>
</feature>
<feature type="compositionally biased region" description="Polar residues" evidence="1">
    <location>
        <begin position="492"/>
        <end position="501"/>
    </location>
</feature>
<keyword evidence="4" id="KW-1185">Reference proteome</keyword>
<evidence type="ECO:0000313" key="4">
    <source>
        <dbReference type="Proteomes" id="UP001152759"/>
    </source>
</evidence>
<dbReference type="Gene3D" id="3.30.160.60">
    <property type="entry name" value="Classic Zinc Finger"/>
    <property type="match status" value="1"/>
</dbReference>
<name>A0A9P0EVU7_BEMTA</name>
<accession>A0A9P0EVU7</accession>